<name>A0A1G7DBX2_9PROT</name>
<keyword evidence="6" id="KW-1185">Reference proteome</keyword>
<dbReference type="InterPro" id="IPR000524">
    <property type="entry name" value="Tscrpt_reg_HTH_GntR"/>
</dbReference>
<dbReference type="SUPFAM" id="SSF48008">
    <property type="entry name" value="GntR ligand-binding domain-like"/>
    <property type="match status" value="1"/>
</dbReference>
<dbReference type="AlphaFoldDB" id="A0A1G7DBX2"/>
<evidence type="ECO:0000313" key="5">
    <source>
        <dbReference type="EMBL" id="SDE49042.1"/>
    </source>
</evidence>
<dbReference type="EMBL" id="FNAP01000007">
    <property type="protein sequence ID" value="SDE49042.1"/>
    <property type="molecule type" value="Genomic_DNA"/>
</dbReference>
<dbReference type="Gene3D" id="1.20.120.530">
    <property type="entry name" value="GntR ligand-binding domain-like"/>
    <property type="match status" value="1"/>
</dbReference>
<dbReference type="GO" id="GO:0003700">
    <property type="term" value="F:DNA-binding transcription factor activity"/>
    <property type="evidence" value="ECO:0007669"/>
    <property type="project" value="InterPro"/>
</dbReference>
<dbReference type="SUPFAM" id="SSF46785">
    <property type="entry name" value="Winged helix' DNA-binding domain"/>
    <property type="match status" value="1"/>
</dbReference>
<sequence>MLSMSEKTTSHGKVAAVVRELEHAIIFGRILPRQRVTEDEIVHGMHVKRHVARDALMELERLGMIMREPYKGASVRLYTRDEVRDLYEVREVLHREAALRIRRLHDADWIQDLERTQKDHEAAVATRDLVAVFNANKAFHDTLFQGTANGYFVQAIEYSNALTHCVRSHALKHQLFLDQACAEHRAMIETLKAGDLTALARQCIDHMQPARRHYEEQFCGPTPVPADGLATDHGT</sequence>
<dbReference type="GO" id="GO:0003677">
    <property type="term" value="F:DNA binding"/>
    <property type="evidence" value="ECO:0007669"/>
    <property type="project" value="UniProtKB-KW"/>
</dbReference>
<evidence type="ECO:0000256" key="1">
    <source>
        <dbReference type="ARBA" id="ARBA00023015"/>
    </source>
</evidence>
<dbReference type="STRING" id="69960.SAMN05421720_107118"/>
<dbReference type="PANTHER" id="PTHR43537:SF49">
    <property type="entry name" value="TRANSCRIPTIONAL REGULATORY PROTEIN"/>
    <property type="match status" value="1"/>
</dbReference>
<dbReference type="InterPro" id="IPR036390">
    <property type="entry name" value="WH_DNA-bd_sf"/>
</dbReference>
<dbReference type="Pfam" id="PF00392">
    <property type="entry name" value="GntR"/>
    <property type="match status" value="1"/>
</dbReference>
<dbReference type="OrthoDB" id="9816161at2"/>
<dbReference type="Proteomes" id="UP000199412">
    <property type="component" value="Unassembled WGS sequence"/>
</dbReference>
<dbReference type="PROSITE" id="PS50949">
    <property type="entry name" value="HTH_GNTR"/>
    <property type="match status" value="1"/>
</dbReference>
<organism evidence="5 6">
    <name type="scientific">Rhodospira trueperi</name>
    <dbReference type="NCBI Taxonomy" id="69960"/>
    <lineage>
        <taxon>Bacteria</taxon>
        <taxon>Pseudomonadati</taxon>
        <taxon>Pseudomonadota</taxon>
        <taxon>Alphaproteobacteria</taxon>
        <taxon>Rhodospirillales</taxon>
        <taxon>Rhodospirillaceae</taxon>
        <taxon>Rhodospira</taxon>
    </lineage>
</organism>
<evidence type="ECO:0000256" key="2">
    <source>
        <dbReference type="ARBA" id="ARBA00023125"/>
    </source>
</evidence>
<dbReference type="Gene3D" id="1.10.10.10">
    <property type="entry name" value="Winged helix-like DNA-binding domain superfamily/Winged helix DNA-binding domain"/>
    <property type="match status" value="1"/>
</dbReference>
<dbReference type="PANTHER" id="PTHR43537">
    <property type="entry name" value="TRANSCRIPTIONAL REGULATOR, GNTR FAMILY"/>
    <property type="match status" value="1"/>
</dbReference>
<evidence type="ECO:0000259" key="4">
    <source>
        <dbReference type="PROSITE" id="PS50949"/>
    </source>
</evidence>
<dbReference type="SMART" id="SM00895">
    <property type="entry name" value="FCD"/>
    <property type="match status" value="1"/>
</dbReference>
<keyword evidence="3" id="KW-0804">Transcription</keyword>
<keyword evidence="2 5" id="KW-0238">DNA-binding</keyword>
<feature type="domain" description="HTH gntR-type" evidence="4">
    <location>
        <begin position="11"/>
        <end position="78"/>
    </location>
</feature>
<dbReference type="InterPro" id="IPR036388">
    <property type="entry name" value="WH-like_DNA-bd_sf"/>
</dbReference>
<gene>
    <name evidence="5" type="ORF">SAMN05421720_107118</name>
</gene>
<dbReference type="Pfam" id="PF07729">
    <property type="entry name" value="FCD"/>
    <property type="match status" value="1"/>
</dbReference>
<accession>A0A1G7DBX2</accession>
<proteinExistence type="predicted"/>
<reference evidence="5 6" key="1">
    <citation type="submission" date="2016-10" db="EMBL/GenBank/DDBJ databases">
        <authorList>
            <person name="de Groot N.N."/>
        </authorList>
    </citation>
    <scope>NUCLEOTIDE SEQUENCE [LARGE SCALE GENOMIC DNA]</scope>
    <source>
        <strain evidence="5 6">ATCC 700224</strain>
    </source>
</reference>
<keyword evidence="1" id="KW-0805">Transcription regulation</keyword>
<evidence type="ECO:0000313" key="6">
    <source>
        <dbReference type="Proteomes" id="UP000199412"/>
    </source>
</evidence>
<evidence type="ECO:0000256" key="3">
    <source>
        <dbReference type="ARBA" id="ARBA00023163"/>
    </source>
</evidence>
<protein>
    <submittedName>
        <fullName evidence="5">DNA-binding transcriptional regulator, GntR family</fullName>
    </submittedName>
</protein>
<dbReference type="InterPro" id="IPR011711">
    <property type="entry name" value="GntR_C"/>
</dbReference>
<dbReference type="SMART" id="SM00345">
    <property type="entry name" value="HTH_GNTR"/>
    <property type="match status" value="1"/>
</dbReference>
<dbReference type="InterPro" id="IPR008920">
    <property type="entry name" value="TF_FadR/GntR_C"/>
</dbReference>